<gene>
    <name evidence="1" type="ORF">CWM47_19825</name>
</gene>
<keyword evidence="2" id="KW-1185">Reference proteome</keyword>
<proteinExistence type="predicted"/>
<evidence type="ECO:0000313" key="1">
    <source>
        <dbReference type="EMBL" id="AUD03873.1"/>
    </source>
</evidence>
<dbReference type="RefSeq" id="WP_100989940.1">
    <property type="nucleotide sequence ID" value="NZ_CP025096.1"/>
</dbReference>
<dbReference type="AlphaFoldDB" id="A0A2K8Z1W3"/>
<dbReference type="OrthoDB" id="1100665at2"/>
<organism evidence="1 2">
    <name type="scientific">Spirosoma pollinicola</name>
    <dbReference type="NCBI Taxonomy" id="2057025"/>
    <lineage>
        <taxon>Bacteria</taxon>
        <taxon>Pseudomonadati</taxon>
        <taxon>Bacteroidota</taxon>
        <taxon>Cytophagia</taxon>
        <taxon>Cytophagales</taxon>
        <taxon>Cytophagaceae</taxon>
        <taxon>Spirosoma</taxon>
    </lineage>
</organism>
<dbReference type="KEGG" id="spir:CWM47_19825"/>
<name>A0A2K8Z1W3_9BACT</name>
<reference evidence="1 2" key="1">
    <citation type="submission" date="2017-11" db="EMBL/GenBank/DDBJ databases">
        <title>Taxonomic description and genome sequences of Spirosoma HA7 sp. nov., isolated from pollen microhabitat of Corylus avellana.</title>
        <authorList>
            <person name="Ambika Manirajan B."/>
            <person name="Suarez C."/>
            <person name="Ratering S."/>
            <person name="Geissler-Plaum R."/>
            <person name="Cardinale M."/>
            <person name="Sylvia S."/>
        </authorList>
    </citation>
    <scope>NUCLEOTIDE SEQUENCE [LARGE SCALE GENOMIC DNA]</scope>
    <source>
        <strain evidence="1 2">HA7</strain>
    </source>
</reference>
<protein>
    <submittedName>
        <fullName evidence="1">Uncharacterized protein</fullName>
    </submittedName>
</protein>
<dbReference type="Proteomes" id="UP000232883">
    <property type="component" value="Chromosome"/>
</dbReference>
<dbReference type="EMBL" id="CP025096">
    <property type="protein sequence ID" value="AUD03873.1"/>
    <property type="molecule type" value="Genomic_DNA"/>
</dbReference>
<accession>A0A2K8Z1W3</accession>
<evidence type="ECO:0000313" key="2">
    <source>
        <dbReference type="Proteomes" id="UP000232883"/>
    </source>
</evidence>
<sequence>MKLYALILIICTGIFDRSLAQESQYYRLKGGSDPNKAMPVAKRYQYPAFARGKLHFKNGSFSEAVFNYNLLLGEMHFVSPKGDTLALSEDPTIELVSIGQDVFYYEYPKTFWRLLGSYSSVKLVSKQRLALIDTEKQGGYGQSSGTSSIRNTTMLSNSNGSLAKLNAQSDLVLSKRVDYGIMDQNNRFYVPKQGSILGLFPLKKQAIKTYLKENAINFNEEADLQKLLAFCVESP</sequence>